<feature type="binding site" evidence="5">
    <location>
        <position position="41"/>
    </location>
    <ligand>
        <name>NADPH</name>
        <dbReference type="ChEBI" id="CHEBI:57783"/>
    </ligand>
</feature>
<keyword evidence="4 5" id="KW-0503">Monooxygenase</keyword>
<comment type="function">
    <text evidence="5">An FAD-requiring monooxygenase active on some tetracycline antibiotic derivatives, which leads to their inactivation. Hydroxylates carbon 11a of tetracycline and some analogs.</text>
</comment>
<evidence type="ECO:0000259" key="6">
    <source>
        <dbReference type="Pfam" id="PF01494"/>
    </source>
</evidence>
<dbReference type="InterPro" id="IPR036188">
    <property type="entry name" value="FAD/NAD-bd_sf"/>
</dbReference>
<dbReference type="GO" id="GO:0046677">
    <property type="term" value="P:response to antibiotic"/>
    <property type="evidence" value="ECO:0007669"/>
    <property type="project" value="InterPro"/>
</dbReference>
<dbReference type="GO" id="GO:0005737">
    <property type="term" value="C:cytoplasm"/>
    <property type="evidence" value="ECO:0007669"/>
    <property type="project" value="UniProtKB-SubCell"/>
</dbReference>
<organism evidence="7 8">
    <name type="scientific">Crossiella cryophila</name>
    <dbReference type="NCBI Taxonomy" id="43355"/>
    <lineage>
        <taxon>Bacteria</taxon>
        <taxon>Bacillati</taxon>
        <taxon>Actinomycetota</taxon>
        <taxon>Actinomycetes</taxon>
        <taxon>Pseudonocardiales</taxon>
        <taxon>Pseudonocardiaceae</taxon>
        <taxon>Crossiella</taxon>
    </lineage>
</organism>
<sequence>MAKTRIAIIGAGPGGLLCARVLQRRGIEVAVYDTDADPYARDAGGTLDLKADSGQIALEDAGLLAEFRALARPEGQAKTRLDQHGTVLAGFVPEEQDEAATEIDRGQLRGMLAASLAPGTVRWGHKLHTATSLGAGRRRLEFGNGAVVETDLLVGADGAWSRVRPLLSPATPVYRGVSFVEVRFDEVDRRHPRIAKLVGDGHMFANDNAGRAIIGQRNSNGHVRGYVALRTDLDWAAKAGIDLADRAAVQGFLCDEFADWSADLLPFITDNEGEFVNRPIHALPAPLTWTHRPGVTLLGDAAHLMTPWGGFGVNLAMLDGAELARALAEESTVDSAIQRYEKVMLARGGEHALGANDAMDRFFATKEFDPADIPDTLAEHQHALAAAAEYRRRHPVAVTWVLRFRTPSGERKFALVLDTSTTEPTGTLDGVPIENGTLRDGALRFTARLTAPFPMRFTCIASLDGDTMTGSAKAPMMSIVFTGDRVTQGSTR</sequence>
<comment type="caution">
    <text evidence="7">The sequence shown here is derived from an EMBL/GenBank/DDBJ whole genome shotgun (WGS) entry which is preliminary data.</text>
</comment>
<gene>
    <name evidence="7" type="ORF">HNR67_006115</name>
</gene>
<protein>
    <recommendedName>
        <fullName evidence="5">Flavin-dependent monooxygenase</fullName>
    </recommendedName>
    <alternativeName>
        <fullName evidence="5">TetX monooxygenase</fullName>
        <shortName evidence="5">TetX</shortName>
        <ecNumber evidence="5">1.14.13.-</ecNumber>
    </alternativeName>
</protein>
<dbReference type="EMBL" id="JACHMH010000001">
    <property type="protein sequence ID" value="MBB4679997.1"/>
    <property type="molecule type" value="Genomic_DNA"/>
</dbReference>
<comment type="cofactor">
    <cofactor evidence="5">
        <name>FAD</name>
        <dbReference type="ChEBI" id="CHEBI:57692"/>
    </cofactor>
</comment>
<keyword evidence="5" id="KW-0521">NADP</keyword>
<comment type="catalytic activity">
    <reaction evidence="5">
        <text>a tetracycline + NADPH + O2 + H(+) = an 11a-hydroxytetracycline + NADP(+) + H2O</text>
        <dbReference type="Rhea" id="RHEA:61444"/>
        <dbReference type="ChEBI" id="CHEBI:15377"/>
        <dbReference type="ChEBI" id="CHEBI:15378"/>
        <dbReference type="ChEBI" id="CHEBI:15379"/>
        <dbReference type="ChEBI" id="CHEBI:57783"/>
        <dbReference type="ChEBI" id="CHEBI:58349"/>
        <dbReference type="ChEBI" id="CHEBI:144644"/>
        <dbReference type="ChEBI" id="CHEBI:144645"/>
    </reaction>
</comment>
<dbReference type="GO" id="GO:0004497">
    <property type="term" value="F:monooxygenase activity"/>
    <property type="evidence" value="ECO:0007669"/>
    <property type="project" value="UniProtKB-UniRule"/>
</dbReference>
<dbReference type="PANTHER" id="PTHR46972">
    <property type="entry name" value="MONOOXYGENASE ASQM-RELATED"/>
    <property type="match status" value="1"/>
</dbReference>
<comment type="subunit">
    <text evidence="5">Monomer.</text>
</comment>
<dbReference type="PRINTS" id="PR00420">
    <property type="entry name" value="RNGMNOXGNASE"/>
</dbReference>
<dbReference type="InterPro" id="IPR002938">
    <property type="entry name" value="FAD-bd"/>
</dbReference>
<dbReference type="Gene3D" id="3.50.50.60">
    <property type="entry name" value="FAD/NAD(P)-binding domain"/>
    <property type="match status" value="1"/>
</dbReference>
<keyword evidence="8" id="KW-1185">Reference proteome</keyword>
<dbReference type="Proteomes" id="UP000533598">
    <property type="component" value="Unassembled WGS sequence"/>
</dbReference>
<dbReference type="Pfam" id="PF01494">
    <property type="entry name" value="FAD_binding_3"/>
    <property type="match status" value="2"/>
</dbReference>
<evidence type="ECO:0000313" key="8">
    <source>
        <dbReference type="Proteomes" id="UP000533598"/>
    </source>
</evidence>
<keyword evidence="3 5" id="KW-0560">Oxidoreductase</keyword>
<comment type="domain">
    <text evidence="5">Consists of an N-terminal FAD-binding domain with a Rossman fold and a C-terminal substrate-binding domain.</text>
</comment>
<feature type="binding site" evidence="5">
    <location>
        <position position="300"/>
    </location>
    <ligand>
        <name>FAD</name>
        <dbReference type="ChEBI" id="CHEBI:57692"/>
    </ligand>
</feature>
<evidence type="ECO:0000256" key="2">
    <source>
        <dbReference type="ARBA" id="ARBA00022827"/>
    </source>
</evidence>
<dbReference type="GO" id="GO:0071949">
    <property type="term" value="F:FAD binding"/>
    <property type="evidence" value="ECO:0007669"/>
    <property type="project" value="InterPro"/>
</dbReference>
<dbReference type="EC" id="1.14.13.-" evidence="5"/>
<keyword evidence="5" id="KW-0963">Cytoplasm</keyword>
<reference evidence="7 8" key="1">
    <citation type="submission" date="2020-08" db="EMBL/GenBank/DDBJ databases">
        <title>Sequencing the genomes of 1000 actinobacteria strains.</title>
        <authorList>
            <person name="Klenk H.-P."/>
        </authorList>
    </citation>
    <scope>NUCLEOTIDE SEQUENCE [LARGE SCALE GENOMIC DNA]</scope>
    <source>
        <strain evidence="7 8">DSM 44230</strain>
    </source>
</reference>
<feature type="binding site" evidence="5">
    <location>
        <position position="105"/>
    </location>
    <ligand>
        <name>FAD</name>
        <dbReference type="ChEBI" id="CHEBI:57692"/>
    </ligand>
</feature>
<comment type="subcellular location">
    <subcellularLocation>
        <location evidence="5">Cytoplasm</location>
    </subcellularLocation>
</comment>
<keyword evidence="1 5" id="KW-0285">Flavoprotein</keyword>
<dbReference type="RefSeq" id="WP_185005679.1">
    <property type="nucleotide sequence ID" value="NZ_BAAAUI010000019.1"/>
</dbReference>
<comment type="similarity">
    <text evidence="5">Belongs to the aromatic-ring hydroxylase family. TetX subfamily.</text>
</comment>
<dbReference type="PANTHER" id="PTHR46972:SF1">
    <property type="entry name" value="FAD DEPENDENT OXIDOREDUCTASE DOMAIN-CONTAINING PROTEIN"/>
    <property type="match status" value="1"/>
</dbReference>
<name>A0A7W7CFG6_9PSEU</name>
<dbReference type="HAMAP" id="MF_00845">
    <property type="entry name" value="TetX_monooxygenase"/>
    <property type="match status" value="1"/>
</dbReference>
<evidence type="ECO:0000256" key="3">
    <source>
        <dbReference type="ARBA" id="ARBA00023002"/>
    </source>
</evidence>
<proteinExistence type="inferred from homology"/>
<dbReference type="SUPFAM" id="SSF51905">
    <property type="entry name" value="FAD/NAD(P)-binding domain"/>
    <property type="match status" value="1"/>
</dbReference>
<keyword evidence="2 5" id="KW-0274">FAD</keyword>
<evidence type="ECO:0000256" key="1">
    <source>
        <dbReference type="ARBA" id="ARBA00022630"/>
    </source>
</evidence>
<dbReference type="InterPro" id="IPR043683">
    <property type="entry name" value="TetX_monooxygenase"/>
</dbReference>
<evidence type="ECO:0000256" key="4">
    <source>
        <dbReference type="ARBA" id="ARBA00023033"/>
    </source>
</evidence>
<dbReference type="AlphaFoldDB" id="A0A7W7CFG6"/>
<feature type="binding site" evidence="5">
    <location>
        <position position="48"/>
    </location>
    <ligand>
        <name>FAD</name>
        <dbReference type="ChEBI" id="CHEBI:57692"/>
    </ligand>
</feature>
<feature type="domain" description="FAD-binding" evidence="6">
    <location>
        <begin position="3"/>
        <end position="218"/>
    </location>
</feature>
<feature type="domain" description="FAD-binding" evidence="6">
    <location>
        <begin position="294"/>
        <end position="341"/>
    </location>
</feature>
<evidence type="ECO:0000313" key="7">
    <source>
        <dbReference type="EMBL" id="MBB4679997.1"/>
    </source>
</evidence>
<accession>A0A7W7CFG6</accession>
<keyword evidence="5" id="KW-0547">Nucleotide-binding</keyword>
<evidence type="ECO:0000256" key="5">
    <source>
        <dbReference type="HAMAP-Rule" id="MF_00845"/>
    </source>
</evidence>